<name>A0A940PME3_9MICO</name>
<dbReference type="Proteomes" id="UP000675163">
    <property type="component" value="Unassembled WGS sequence"/>
</dbReference>
<gene>
    <name evidence="1" type="ORF">JOF28_001834</name>
</gene>
<dbReference type="EMBL" id="JAFIDA010000001">
    <property type="protein sequence ID" value="MBP1326602.1"/>
    <property type="molecule type" value="Genomic_DNA"/>
</dbReference>
<dbReference type="InterPro" id="IPR011989">
    <property type="entry name" value="ARM-like"/>
</dbReference>
<dbReference type="Pfam" id="PF13646">
    <property type="entry name" value="HEAT_2"/>
    <property type="match status" value="1"/>
</dbReference>
<protein>
    <recommendedName>
        <fullName evidence="3">HEAT repeat domain-containing protein</fullName>
    </recommendedName>
</protein>
<reference evidence="1" key="1">
    <citation type="submission" date="2021-02" db="EMBL/GenBank/DDBJ databases">
        <title>Sequencing the genomes of 1000 actinobacteria strains.</title>
        <authorList>
            <person name="Klenk H.-P."/>
        </authorList>
    </citation>
    <scope>NUCLEOTIDE SEQUENCE</scope>
    <source>
        <strain evidence="1">DSM 22850</strain>
    </source>
</reference>
<dbReference type="AlphaFoldDB" id="A0A940PME3"/>
<proteinExistence type="predicted"/>
<dbReference type="SUPFAM" id="SSF48371">
    <property type="entry name" value="ARM repeat"/>
    <property type="match status" value="1"/>
</dbReference>
<evidence type="ECO:0000313" key="2">
    <source>
        <dbReference type="Proteomes" id="UP000675163"/>
    </source>
</evidence>
<keyword evidence="2" id="KW-1185">Reference proteome</keyword>
<dbReference type="RefSeq" id="WP_245189916.1">
    <property type="nucleotide sequence ID" value="NZ_JAFIDA010000001.1"/>
</dbReference>
<dbReference type="Gene3D" id="1.25.10.10">
    <property type="entry name" value="Leucine-rich Repeat Variant"/>
    <property type="match status" value="1"/>
</dbReference>
<comment type="caution">
    <text evidence="1">The sequence shown here is derived from an EMBL/GenBank/DDBJ whole genome shotgun (WGS) entry which is preliminary data.</text>
</comment>
<evidence type="ECO:0008006" key="3">
    <source>
        <dbReference type="Google" id="ProtNLM"/>
    </source>
</evidence>
<dbReference type="InterPro" id="IPR016024">
    <property type="entry name" value="ARM-type_fold"/>
</dbReference>
<sequence>MPQNSAADSSRPPIPVTISLKMRMEVAVKLYGEAEVVTRALSLIDGNNEGEDFLLFVGGEHAQGILDGAPVLYWPELWGMRSLLYVWNDTATPAVVNALHNTAWRVREMAARVIAERSLPATMELIELLGDDTPRVRIAVARALAAVGTLDNIEDIRPLTKDTEIEVRRGAQQSIDALRARFPKK</sequence>
<accession>A0A940PME3</accession>
<evidence type="ECO:0000313" key="1">
    <source>
        <dbReference type="EMBL" id="MBP1326602.1"/>
    </source>
</evidence>
<organism evidence="1 2">
    <name type="scientific">Leucobacter exalbidus</name>
    <dbReference type="NCBI Taxonomy" id="662960"/>
    <lineage>
        <taxon>Bacteria</taxon>
        <taxon>Bacillati</taxon>
        <taxon>Actinomycetota</taxon>
        <taxon>Actinomycetes</taxon>
        <taxon>Micrococcales</taxon>
        <taxon>Microbacteriaceae</taxon>
        <taxon>Leucobacter</taxon>
    </lineage>
</organism>